<organism evidence="2">
    <name type="scientific">Glycine soja</name>
    <name type="common">Wild soybean</name>
    <dbReference type="NCBI Taxonomy" id="3848"/>
    <lineage>
        <taxon>Eukaryota</taxon>
        <taxon>Viridiplantae</taxon>
        <taxon>Streptophyta</taxon>
        <taxon>Embryophyta</taxon>
        <taxon>Tracheophyta</taxon>
        <taxon>Spermatophyta</taxon>
        <taxon>Magnoliopsida</taxon>
        <taxon>eudicotyledons</taxon>
        <taxon>Gunneridae</taxon>
        <taxon>Pentapetalae</taxon>
        <taxon>rosids</taxon>
        <taxon>fabids</taxon>
        <taxon>Fabales</taxon>
        <taxon>Fabaceae</taxon>
        <taxon>Papilionoideae</taxon>
        <taxon>50 kb inversion clade</taxon>
        <taxon>NPAAA clade</taxon>
        <taxon>indigoferoid/millettioid clade</taxon>
        <taxon>Phaseoleae</taxon>
        <taxon>Glycine</taxon>
        <taxon>Glycine subgen. Soja</taxon>
    </lineage>
</organism>
<evidence type="ECO:0000313" key="2">
    <source>
        <dbReference type="EMBL" id="KHN39565.1"/>
    </source>
</evidence>
<dbReference type="InterPro" id="IPR048354">
    <property type="entry name" value="TOD1_MUCI70_glycTrfase_dom"/>
</dbReference>
<feature type="domain" description="TOD1/MUCI70 glycosyltransferase-like" evidence="1">
    <location>
        <begin position="1"/>
        <end position="195"/>
    </location>
</feature>
<dbReference type="PANTHER" id="PTHR12956:SF38">
    <property type="entry name" value="HEXOSYLTRANSFERASE MUCI70-RELATED"/>
    <property type="match status" value="1"/>
</dbReference>
<name>A0A0B2S2T1_GLYSO</name>
<evidence type="ECO:0000259" key="1">
    <source>
        <dbReference type="Pfam" id="PF04765"/>
    </source>
</evidence>
<protein>
    <recommendedName>
        <fullName evidence="1">TOD1/MUCI70 glycosyltransferase-like domain-containing protein</fullName>
    </recommendedName>
</protein>
<dbReference type="Proteomes" id="UP000053555">
    <property type="component" value="Unassembled WGS sequence"/>
</dbReference>
<accession>A0A0B2S2T1</accession>
<dbReference type="PANTHER" id="PTHR12956">
    <property type="entry name" value="ALKALINE CERAMIDASE-RELATED"/>
    <property type="match status" value="1"/>
</dbReference>
<dbReference type="AlphaFoldDB" id="A0A0B2S2T1"/>
<dbReference type="Pfam" id="PF04765">
    <property type="entry name" value="TOD1_MUCI70"/>
    <property type="match status" value="1"/>
</dbReference>
<proteinExistence type="predicted"/>
<dbReference type="EMBL" id="KN646258">
    <property type="protein sequence ID" value="KHN39565.1"/>
    <property type="molecule type" value="Genomic_DNA"/>
</dbReference>
<dbReference type="InterPro" id="IPR006852">
    <property type="entry name" value="TOD1_MUCI70"/>
</dbReference>
<sequence>MDEDDLIEMEQCHDVVDALAIFGNFDEINDPTNISDYSKETICFLMFVDEEIESNLRSSARLGTRKKIGLWRIIVSHNLPYTDPRGTGKIPKLLLHRMVPNAHYSIWLDGKLELVVDPYQILERLLWRKNAIFAISKHYRCFDVFVEAEANKAAGKYENASIDFQNDFYKNEGLTPYAEAKLPFISDVPEGCVIV</sequence>
<gene>
    <name evidence="2" type="ORF">glysoja_041089</name>
</gene>
<reference evidence="2" key="1">
    <citation type="submission" date="2014-07" db="EMBL/GenBank/DDBJ databases">
        <title>Identification of a novel salt tolerance gene in wild soybean by whole-genome sequencing.</title>
        <authorList>
            <person name="Lam H.-M."/>
            <person name="Qi X."/>
            <person name="Li M.-W."/>
            <person name="Liu X."/>
            <person name="Xie M."/>
            <person name="Ni M."/>
            <person name="Xu X."/>
        </authorList>
    </citation>
    <scope>NUCLEOTIDE SEQUENCE [LARGE SCALE GENOMIC DNA]</scope>
    <source>
        <tissue evidence="2">Root</tissue>
    </source>
</reference>